<reference evidence="3 4" key="1">
    <citation type="journal article" date="2024" name="IMA Fungus">
        <title>IMA Genome - F19 : A genome assembly and annotation guide to empower mycologists, including annotated draft genome sequences of Ceratocystis pirilliformis, Diaporthe australafricana, Fusarium ophioides, Paecilomyces lecythidis, and Sporothrix stenoceras.</title>
        <authorList>
            <person name="Aylward J."/>
            <person name="Wilson A.M."/>
            <person name="Visagie C.M."/>
            <person name="Spraker J."/>
            <person name="Barnes I."/>
            <person name="Buitendag C."/>
            <person name="Ceriani C."/>
            <person name="Del Mar Angel L."/>
            <person name="du Plessis D."/>
            <person name="Fuchs T."/>
            <person name="Gasser K."/>
            <person name="Kramer D."/>
            <person name="Li W."/>
            <person name="Munsamy K."/>
            <person name="Piso A."/>
            <person name="Price J.L."/>
            <person name="Sonnekus B."/>
            <person name="Thomas C."/>
            <person name="van der Nest A."/>
            <person name="van Dijk A."/>
            <person name="van Heerden A."/>
            <person name="van Vuuren N."/>
            <person name="Yilmaz N."/>
            <person name="Duong T.A."/>
            <person name="van der Merwe N.A."/>
            <person name="Wingfield M.J."/>
            <person name="Wingfield B.D."/>
        </authorList>
    </citation>
    <scope>NUCLEOTIDE SEQUENCE [LARGE SCALE GENOMIC DNA]</scope>
    <source>
        <strain evidence="3 4">CMW 18167</strain>
    </source>
</reference>
<organism evidence="3 4">
    <name type="scientific">Paecilomyces lecythidis</name>
    <dbReference type="NCBI Taxonomy" id="3004212"/>
    <lineage>
        <taxon>Eukaryota</taxon>
        <taxon>Fungi</taxon>
        <taxon>Dikarya</taxon>
        <taxon>Ascomycota</taxon>
        <taxon>Pezizomycotina</taxon>
        <taxon>Eurotiomycetes</taxon>
        <taxon>Eurotiomycetidae</taxon>
        <taxon>Eurotiales</taxon>
        <taxon>Thermoascaceae</taxon>
        <taxon>Paecilomyces</taxon>
    </lineage>
</organism>
<keyword evidence="2" id="KW-1133">Transmembrane helix</keyword>
<feature type="transmembrane region" description="Helical" evidence="2">
    <location>
        <begin position="179"/>
        <end position="200"/>
    </location>
</feature>
<dbReference type="EMBL" id="JAVDPF010000057">
    <property type="protein sequence ID" value="KAL1865767.1"/>
    <property type="molecule type" value="Genomic_DNA"/>
</dbReference>
<evidence type="ECO:0000313" key="4">
    <source>
        <dbReference type="Proteomes" id="UP001583193"/>
    </source>
</evidence>
<evidence type="ECO:0000313" key="3">
    <source>
        <dbReference type="EMBL" id="KAL1865767.1"/>
    </source>
</evidence>
<protein>
    <submittedName>
        <fullName evidence="3">Uncharacterized protein</fullName>
    </submittedName>
</protein>
<name>A0ABR3WQN5_9EURO</name>
<dbReference type="Proteomes" id="UP001583193">
    <property type="component" value="Unassembled WGS sequence"/>
</dbReference>
<keyword evidence="2" id="KW-0472">Membrane</keyword>
<sequence>MPDDSVFEDCTTGTFYGFTDDKNNEFHPGDTFTIQWGAYDDYTPLNITLARLGGSLVNDIVEFGIFSDSSSLYRSYSPSPNCTLEQYNWTIPANFDTTNPTFNLALMNATQERGTDGNALSGFLAWSPIFYIRDKASATSTGTVSTSAIPTSSVSHTLSPTAITGSSDSPDDLSTGAKAGIGVGVSITGLLVLGLLAFVLRRRFIRRQPASSQATTVIPIEEEPLGKPELSAYLVHEMDAGAPHARLPELDSER</sequence>
<keyword evidence="4" id="KW-1185">Reference proteome</keyword>
<gene>
    <name evidence="3" type="ORF">Plec18167_009309</name>
</gene>
<accession>A0ABR3WQN5</accession>
<feature type="compositionally biased region" description="Polar residues" evidence="1">
    <location>
        <begin position="149"/>
        <end position="168"/>
    </location>
</feature>
<keyword evidence="2" id="KW-0812">Transmembrane</keyword>
<feature type="region of interest" description="Disordered" evidence="1">
    <location>
        <begin position="143"/>
        <end position="171"/>
    </location>
</feature>
<evidence type="ECO:0000256" key="2">
    <source>
        <dbReference type="SAM" id="Phobius"/>
    </source>
</evidence>
<comment type="caution">
    <text evidence="3">The sequence shown here is derived from an EMBL/GenBank/DDBJ whole genome shotgun (WGS) entry which is preliminary data.</text>
</comment>
<evidence type="ECO:0000256" key="1">
    <source>
        <dbReference type="SAM" id="MobiDB-lite"/>
    </source>
</evidence>
<proteinExistence type="predicted"/>